<dbReference type="Proteomes" id="UP001523528">
    <property type="component" value="Unassembled WGS sequence"/>
</dbReference>
<gene>
    <name evidence="1" type="ORF">NKW50_09830</name>
</gene>
<dbReference type="EMBL" id="JAMYZZ010000017">
    <property type="protein sequence ID" value="MCP1258886.1"/>
    <property type="molecule type" value="Genomic_DNA"/>
</dbReference>
<proteinExistence type="predicted"/>
<organism evidence="1 2">
    <name type="scientific">Acetobacter lambici</name>
    <dbReference type="NCBI Taxonomy" id="1332824"/>
    <lineage>
        <taxon>Bacteria</taxon>
        <taxon>Pseudomonadati</taxon>
        <taxon>Pseudomonadota</taxon>
        <taxon>Alphaproteobacteria</taxon>
        <taxon>Acetobacterales</taxon>
        <taxon>Acetobacteraceae</taxon>
        <taxon>Acetobacter</taxon>
    </lineage>
</organism>
<evidence type="ECO:0000313" key="2">
    <source>
        <dbReference type="Proteomes" id="UP001523528"/>
    </source>
</evidence>
<keyword evidence="2" id="KW-1185">Reference proteome</keyword>
<evidence type="ECO:0000313" key="1">
    <source>
        <dbReference type="EMBL" id="MCP1258886.1"/>
    </source>
</evidence>
<dbReference type="RefSeq" id="WP_165992209.1">
    <property type="nucleotide sequence ID" value="NZ_JAMYZY010000017.1"/>
</dbReference>
<protein>
    <submittedName>
        <fullName evidence="1">Uncharacterized protein</fullName>
    </submittedName>
</protein>
<name>A0ABT1F1M3_9PROT</name>
<comment type="caution">
    <text evidence="1">The sequence shown here is derived from an EMBL/GenBank/DDBJ whole genome shotgun (WGS) entry which is preliminary data.</text>
</comment>
<reference evidence="1 2" key="1">
    <citation type="submission" date="2022-06" db="EMBL/GenBank/DDBJ databases">
        <title>Acetobacer genomes from food samples.</title>
        <authorList>
            <person name="Sombolestani A."/>
        </authorList>
    </citation>
    <scope>NUCLEOTIDE SEQUENCE [LARGE SCALE GENOMIC DNA]</scope>
    <source>
        <strain evidence="1 2">R-83285</strain>
    </source>
</reference>
<sequence length="280" mass="32322">MDKLAKAPPVEPSGIKSKQLVNFHFEVRELSKKQKLRERMFVEQASKLLDENWRLHSTERPDFIISTQVEEFGLEVTECHAGKYSKKKGSQAVREEVTRDRELQNIKQKCISIYPHIKNWRFQYVSNTGTIPEDEIIQSIKTINQDNSENSETIDIIGILKKSGLPNKLGTLFISKGYGDEWIYVNDMCGWVHPSADNFQKCIDTKAKKISDYKGKIEDIRLLVVADALMNSGKASLPHDFFPNIHGFHKVYYLYNPMWITEFPSGITKSVDSRFPTRVY</sequence>
<accession>A0ABT1F1M3</accession>